<evidence type="ECO:0000256" key="3">
    <source>
        <dbReference type="ARBA" id="ARBA00012438"/>
    </source>
</evidence>
<feature type="domain" description="HAMP" evidence="16">
    <location>
        <begin position="369"/>
        <end position="423"/>
    </location>
</feature>
<name>A0A0B5ET03_STRA4</name>
<evidence type="ECO:0000256" key="6">
    <source>
        <dbReference type="ARBA" id="ARBA00022692"/>
    </source>
</evidence>
<dbReference type="InterPro" id="IPR003594">
    <property type="entry name" value="HATPase_dom"/>
</dbReference>
<feature type="domain" description="Histidine kinase" evidence="15">
    <location>
        <begin position="576"/>
        <end position="691"/>
    </location>
</feature>
<dbReference type="Gene3D" id="3.30.565.10">
    <property type="entry name" value="Histidine kinase-like ATPase, C-terminal domain"/>
    <property type="match status" value="1"/>
</dbReference>
<keyword evidence="14" id="KW-0472">Membrane</keyword>
<keyword evidence="4" id="KW-0597">Phosphoprotein</keyword>
<dbReference type="KEGG" id="sals:SLNWT_1999"/>
<feature type="compositionally biased region" description="Low complexity" evidence="13">
    <location>
        <begin position="778"/>
        <end position="788"/>
    </location>
</feature>
<evidence type="ECO:0000256" key="11">
    <source>
        <dbReference type="ARBA" id="ARBA00023012"/>
    </source>
</evidence>
<evidence type="ECO:0000256" key="8">
    <source>
        <dbReference type="ARBA" id="ARBA00022777"/>
    </source>
</evidence>
<keyword evidence="5" id="KW-0808">Transferase</keyword>
<evidence type="ECO:0000256" key="2">
    <source>
        <dbReference type="ARBA" id="ARBA00004370"/>
    </source>
</evidence>
<proteinExistence type="predicted"/>
<feature type="transmembrane region" description="Helical" evidence="14">
    <location>
        <begin position="37"/>
        <end position="57"/>
    </location>
</feature>
<feature type="compositionally biased region" description="Pro residues" evidence="13">
    <location>
        <begin position="741"/>
        <end position="757"/>
    </location>
</feature>
<dbReference type="PROSITE" id="PS50885">
    <property type="entry name" value="HAMP"/>
    <property type="match status" value="1"/>
</dbReference>
<dbReference type="SMART" id="SM00304">
    <property type="entry name" value="HAMP"/>
    <property type="match status" value="1"/>
</dbReference>
<dbReference type="InterPro" id="IPR003660">
    <property type="entry name" value="HAMP_dom"/>
</dbReference>
<dbReference type="EMBL" id="CP010519">
    <property type="protein sequence ID" value="AJE82375.1"/>
    <property type="molecule type" value="Genomic_DNA"/>
</dbReference>
<dbReference type="Pfam" id="PF02518">
    <property type="entry name" value="HATPase_c"/>
    <property type="match status" value="1"/>
</dbReference>
<keyword evidence="10 14" id="KW-1133">Transmembrane helix</keyword>
<evidence type="ECO:0000256" key="12">
    <source>
        <dbReference type="SAM" id="Coils"/>
    </source>
</evidence>
<feature type="coiled-coil region" evidence="12">
    <location>
        <begin position="439"/>
        <end position="466"/>
    </location>
</feature>
<evidence type="ECO:0000256" key="5">
    <source>
        <dbReference type="ARBA" id="ARBA00022679"/>
    </source>
</evidence>
<reference evidence="17 18" key="1">
    <citation type="submission" date="2015-01" db="EMBL/GenBank/DDBJ databases">
        <title>Enhanced salinomycin production by adjusting the supply of polyketide extender units in Streptomyce albus DSM 41398.</title>
        <authorList>
            <person name="Lu C."/>
        </authorList>
    </citation>
    <scope>NUCLEOTIDE SEQUENCE [LARGE SCALE GENOMIC DNA]</scope>
    <source>
        <strain evidence="18">ATCC 21838 / DSM 41398 / FERM P-419 / JCM 4703 / NBRC 107858</strain>
    </source>
</reference>
<keyword evidence="8 17" id="KW-0418">Kinase</keyword>
<keyword evidence="18" id="KW-1185">Reference proteome</keyword>
<evidence type="ECO:0000256" key="1">
    <source>
        <dbReference type="ARBA" id="ARBA00000085"/>
    </source>
</evidence>
<keyword evidence="9" id="KW-0067">ATP-binding</keyword>
<evidence type="ECO:0000256" key="7">
    <source>
        <dbReference type="ARBA" id="ARBA00022741"/>
    </source>
</evidence>
<dbReference type="GO" id="GO:0004673">
    <property type="term" value="F:protein histidine kinase activity"/>
    <property type="evidence" value="ECO:0007669"/>
    <property type="project" value="UniProtKB-EC"/>
</dbReference>
<evidence type="ECO:0000313" key="18">
    <source>
        <dbReference type="Proteomes" id="UP000031523"/>
    </source>
</evidence>
<dbReference type="GO" id="GO:0005524">
    <property type="term" value="F:ATP binding"/>
    <property type="evidence" value="ECO:0007669"/>
    <property type="project" value="UniProtKB-KW"/>
</dbReference>
<evidence type="ECO:0000313" key="17">
    <source>
        <dbReference type="EMBL" id="AJE82375.1"/>
    </source>
</evidence>
<protein>
    <recommendedName>
        <fullName evidence="3">histidine kinase</fullName>
        <ecNumber evidence="3">2.7.13.3</ecNumber>
    </recommendedName>
</protein>
<dbReference type="InterPro" id="IPR013587">
    <property type="entry name" value="Nitrate/nitrite_sensing"/>
</dbReference>
<accession>A0A0B5ET03</accession>
<feature type="compositionally biased region" description="Pro residues" evidence="13">
    <location>
        <begin position="974"/>
        <end position="992"/>
    </location>
</feature>
<dbReference type="InterPro" id="IPR050980">
    <property type="entry name" value="2C_sensor_his_kinase"/>
</dbReference>
<keyword evidence="7" id="KW-0547">Nucleotide-binding</keyword>
<comment type="catalytic activity">
    <reaction evidence="1">
        <text>ATP + protein L-histidine = ADP + protein N-phospho-L-histidine.</text>
        <dbReference type="EC" id="2.7.13.3"/>
    </reaction>
</comment>
<evidence type="ECO:0000259" key="16">
    <source>
        <dbReference type="PROSITE" id="PS50885"/>
    </source>
</evidence>
<dbReference type="InterPro" id="IPR005467">
    <property type="entry name" value="His_kinase_dom"/>
</dbReference>
<dbReference type="PANTHER" id="PTHR44936:SF9">
    <property type="entry name" value="SENSOR PROTEIN CREC"/>
    <property type="match status" value="1"/>
</dbReference>
<feature type="region of interest" description="Disordered" evidence="13">
    <location>
        <begin position="727"/>
        <end position="1069"/>
    </location>
</feature>
<gene>
    <name evidence="17" type="ORF">SLNWT_1999</name>
</gene>
<dbReference type="SUPFAM" id="SSF55874">
    <property type="entry name" value="ATPase domain of HSP90 chaperone/DNA topoisomerase II/histidine kinase"/>
    <property type="match status" value="1"/>
</dbReference>
<dbReference type="InterPro" id="IPR036890">
    <property type="entry name" value="HATPase_C_sf"/>
</dbReference>
<evidence type="ECO:0000256" key="4">
    <source>
        <dbReference type="ARBA" id="ARBA00022553"/>
    </source>
</evidence>
<keyword evidence="6 14" id="KW-0812">Transmembrane</keyword>
<dbReference type="PROSITE" id="PS50109">
    <property type="entry name" value="HIS_KIN"/>
    <property type="match status" value="1"/>
</dbReference>
<evidence type="ECO:0000259" key="15">
    <source>
        <dbReference type="PROSITE" id="PS50109"/>
    </source>
</evidence>
<organism evidence="17 18">
    <name type="scientific">Streptomyces albus (strain ATCC 21838 / DSM 41398 / FERM P-419 / JCM 4703 / NBRC 107858)</name>
    <dbReference type="NCBI Taxonomy" id="1081613"/>
    <lineage>
        <taxon>Bacteria</taxon>
        <taxon>Bacillati</taxon>
        <taxon>Actinomycetota</taxon>
        <taxon>Actinomycetes</taxon>
        <taxon>Kitasatosporales</taxon>
        <taxon>Streptomycetaceae</taxon>
        <taxon>Streptomyces</taxon>
    </lineage>
</organism>
<comment type="subcellular location">
    <subcellularLocation>
        <location evidence="2">Membrane</location>
    </subcellularLocation>
</comment>
<evidence type="ECO:0000256" key="10">
    <source>
        <dbReference type="ARBA" id="ARBA00022989"/>
    </source>
</evidence>
<dbReference type="EC" id="2.7.13.3" evidence="3"/>
<feature type="region of interest" description="Disordered" evidence="13">
    <location>
        <begin position="1"/>
        <end position="30"/>
    </location>
</feature>
<evidence type="ECO:0000256" key="13">
    <source>
        <dbReference type="SAM" id="MobiDB-lite"/>
    </source>
</evidence>
<dbReference type="Pfam" id="PF08376">
    <property type="entry name" value="NIT"/>
    <property type="match status" value="1"/>
</dbReference>
<sequence length="1069" mass="111451">MQKKRPRPKGATASSPGDISPSPATPAKRPARVRNRLVVAVAVVAAAVAGAAAPGIADATGRLSDSQQAVTGSEQLAGALALAHALAEERDAETARLAAGRSAEAPTAEHRDRVDRRLAELRPEAPAALARALGAVAGARETARAEGTTALQAHQAYARPLAQLHALAERFAEQLPGRAPSGSHALAELDTAVAQTSAARGLLGAALAVPRGTKITTLDPVTGAPVTRYAEQKADRAQRRTLTEAAREAHLRSGTALAEFRETAPEEALRSYDSAVTGDGVTEAEQLLGRLTDEPALSAAELALDPGRTDAVLRARIELMRGAESALNVRRSKDLAALRDEDVTALEIRIALAGACLLLAAGFAMATFRSLTRPLAVLRLGSARLAGEPETEEPVRFTGRNDEFAQIVASVNALHAHAVALHERLGTLEGERRHLIGQRQMLAEEREELRGKLSESTARLEGMEHSIHATFVSLALRTLGLIERQLGAIERLEEREQDPDRLATLFKLDHFATLMRRHSENLLILAGADHRQQDPGPVPLVDVVRAAVSEIERYERVRITALPAHAHIAGFAADDLSHLLAELLDNAAAFSPPDTPVEISGQLLENGDLMLSAVDEGIGASAGRLRVLNARLVGFDPESPYVRAEGEDPEGGLGLGLYVAGRLAHRHGVRVQLREQKEGGVAAVLVLPKAVLTEAPAAPADAPAPGAASAVRFPGSEAEANSNALYGRSDTTAGQDLPDPAAEPVPAPASEPVPAPAAEPVLASESAQAPASEGVPVPDSGPEAGPDSGPAPEPAEPAEGAAAGDTPPGPSAQGDDPLIAAAERAVRASEEATAAEPAPAPEPAPEPERTPAPVPVPGRASAYVRRSAPEPDPAYVREPAPEPAPAYAPESAPASRPAREPGPHSGTDPYAIGPDRHERAEDEATAPADAPPASHEEQPRPAAEQPQALREEQPPASHREQSAPDEEQPSAPDEAPPAPYATPLPAMGPEPAPWDELTDKGLPRRTPKAAEPVPVPQPRSGGVDPQELRRRLGGFHRGALAGRRDADAEIAGETGEAQGPGDPVEEGTS</sequence>
<feature type="compositionally biased region" description="Basic and acidic residues" evidence="13">
    <location>
        <begin position="949"/>
        <end position="962"/>
    </location>
</feature>
<dbReference type="Proteomes" id="UP000031523">
    <property type="component" value="Chromosome"/>
</dbReference>
<dbReference type="SMART" id="SM00387">
    <property type="entry name" value="HATPase_c"/>
    <property type="match status" value="1"/>
</dbReference>
<feature type="compositionally biased region" description="Low complexity" evidence="13">
    <location>
        <begin position="758"/>
        <end position="767"/>
    </location>
</feature>
<dbReference type="AlphaFoldDB" id="A0A0B5ET03"/>
<evidence type="ECO:0000256" key="9">
    <source>
        <dbReference type="ARBA" id="ARBA00022840"/>
    </source>
</evidence>
<feature type="compositionally biased region" description="Pro residues" evidence="13">
    <location>
        <begin position="838"/>
        <end position="856"/>
    </location>
</feature>
<dbReference type="GO" id="GO:0016020">
    <property type="term" value="C:membrane"/>
    <property type="evidence" value="ECO:0007669"/>
    <property type="project" value="UniProtKB-SubCell"/>
</dbReference>
<feature type="compositionally biased region" description="Low complexity" evidence="13">
    <location>
        <begin position="797"/>
        <end position="806"/>
    </location>
</feature>
<evidence type="ECO:0000256" key="14">
    <source>
        <dbReference type="SAM" id="Phobius"/>
    </source>
</evidence>
<dbReference type="PANTHER" id="PTHR44936">
    <property type="entry name" value="SENSOR PROTEIN CREC"/>
    <property type="match status" value="1"/>
</dbReference>
<feature type="compositionally biased region" description="Low complexity" evidence="13">
    <location>
        <begin position="887"/>
        <end position="896"/>
    </location>
</feature>
<keyword evidence="12" id="KW-0175">Coiled coil</keyword>
<dbReference type="GO" id="GO:0000160">
    <property type="term" value="P:phosphorelay signal transduction system"/>
    <property type="evidence" value="ECO:0007669"/>
    <property type="project" value="UniProtKB-KW"/>
</dbReference>
<keyword evidence="11" id="KW-0902">Two-component regulatory system</keyword>